<comment type="function">
    <text evidence="8">Catalyzes the methylthiolation of an aspartic acid residue of ribosomal protein uS12.</text>
</comment>
<reference evidence="11 12" key="1">
    <citation type="submission" date="2016-10" db="EMBL/GenBank/DDBJ databases">
        <authorList>
            <person name="de Groot N.N."/>
        </authorList>
    </citation>
    <scope>NUCLEOTIDE SEQUENCE [LARGE SCALE GENOMIC DNA]</scope>
    <source>
        <strain evidence="11 12">DSM 8423</strain>
    </source>
</reference>
<feature type="domain" description="Radical SAM core" evidence="10">
    <location>
        <begin position="148"/>
        <end position="378"/>
    </location>
</feature>
<dbReference type="InterPro" id="IPR020612">
    <property type="entry name" value="Methylthiotransferase_CS"/>
</dbReference>
<dbReference type="GO" id="GO:0051539">
    <property type="term" value="F:4 iron, 4 sulfur cluster binding"/>
    <property type="evidence" value="ECO:0007669"/>
    <property type="project" value="UniProtKB-UniRule"/>
</dbReference>
<evidence type="ECO:0000259" key="10">
    <source>
        <dbReference type="PROSITE" id="PS51918"/>
    </source>
</evidence>
<keyword evidence="3 8" id="KW-0808">Transferase</keyword>
<dbReference type="NCBIfam" id="TIGR01125">
    <property type="entry name" value="30S ribosomal protein S12 methylthiotransferase RimO"/>
    <property type="match status" value="1"/>
</dbReference>
<feature type="binding site" evidence="8">
    <location>
        <position position="169"/>
    </location>
    <ligand>
        <name>[4Fe-4S] cluster</name>
        <dbReference type="ChEBI" id="CHEBI:49883"/>
        <label>2</label>
        <note>4Fe-4S-S-AdoMet</note>
    </ligand>
</feature>
<keyword evidence="7 8" id="KW-0411">Iron-sulfur</keyword>
<evidence type="ECO:0000313" key="12">
    <source>
        <dbReference type="Proteomes" id="UP000198744"/>
    </source>
</evidence>
<name>A0A1H7UV58_9BACT</name>
<dbReference type="RefSeq" id="WP_093882036.1">
    <property type="nucleotide sequence ID" value="NZ_FOBS01000002.1"/>
</dbReference>
<evidence type="ECO:0000256" key="6">
    <source>
        <dbReference type="ARBA" id="ARBA00023004"/>
    </source>
</evidence>
<evidence type="ECO:0000259" key="9">
    <source>
        <dbReference type="PROSITE" id="PS51449"/>
    </source>
</evidence>
<dbReference type="Pfam" id="PF04055">
    <property type="entry name" value="Radical_SAM"/>
    <property type="match status" value="1"/>
</dbReference>
<feature type="binding site" evidence="8">
    <location>
        <position position="166"/>
    </location>
    <ligand>
        <name>[4Fe-4S] cluster</name>
        <dbReference type="ChEBI" id="CHEBI:49883"/>
        <label>2</label>
        <note>4Fe-4S-S-AdoMet</note>
    </ligand>
</feature>
<keyword evidence="5 8" id="KW-0479">Metal-binding</keyword>
<keyword evidence="4 8" id="KW-0949">S-adenosyl-L-methionine</keyword>
<dbReference type="PROSITE" id="PS51449">
    <property type="entry name" value="MTTASE_N"/>
    <property type="match status" value="1"/>
</dbReference>
<dbReference type="Gene3D" id="3.80.30.20">
    <property type="entry name" value="tm_1862 like domain"/>
    <property type="match status" value="1"/>
</dbReference>
<dbReference type="InterPro" id="IPR007197">
    <property type="entry name" value="rSAM"/>
</dbReference>
<feature type="binding site" evidence="8">
    <location>
        <position position="49"/>
    </location>
    <ligand>
        <name>[4Fe-4S] cluster</name>
        <dbReference type="ChEBI" id="CHEBI:49883"/>
        <label>1</label>
    </ligand>
</feature>
<evidence type="ECO:0000256" key="5">
    <source>
        <dbReference type="ARBA" id="ARBA00022723"/>
    </source>
</evidence>
<dbReference type="GO" id="GO:0006400">
    <property type="term" value="P:tRNA modification"/>
    <property type="evidence" value="ECO:0007669"/>
    <property type="project" value="InterPro"/>
</dbReference>
<dbReference type="InterPro" id="IPR005839">
    <property type="entry name" value="Methylthiotransferase"/>
</dbReference>
<dbReference type="OrthoDB" id="9805215at2"/>
<evidence type="ECO:0000256" key="1">
    <source>
        <dbReference type="ARBA" id="ARBA00022485"/>
    </source>
</evidence>
<dbReference type="Proteomes" id="UP000198744">
    <property type="component" value="Unassembled WGS sequence"/>
</dbReference>
<dbReference type="NCBIfam" id="TIGR00089">
    <property type="entry name" value="MiaB/RimO family radical SAM methylthiotransferase"/>
    <property type="match status" value="1"/>
</dbReference>
<dbReference type="Pfam" id="PF00919">
    <property type="entry name" value="UPF0004"/>
    <property type="match status" value="1"/>
</dbReference>
<dbReference type="GO" id="GO:0103039">
    <property type="term" value="F:protein methylthiotransferase activity"/>
    <property type="evidence" value="ECO:0007669"/>
    <property type="project" value="UniProtKB-EC"/>
</dbReference>
<evidence type="ECO:0000256" key="7">
    <source>
        <dbReference type="ARBA" id="ARBA00023014"/>
    </source>
</evidence>
<comment type="catalytic activity">
    <reaction evidence="8">
        <text>L-aspartate(89)-[ribosomal protein uS12]-hydrogen + (sulfur carrier)-SH + AH2 + 2 S-adenosyl-L-methionine = 3-methylsulfanyl-L-aspartate(89)-[ribosomal protein uS12]-hydrogen + (sulfur carrier)-H + 5'-deoxyadenosine + L-methionine + A + S-adenosyl-L-homocysteine + 2 H(+)</text>
        <dbReference type="Rhea" id="RHEA:37087"/>
        <dbReference type="Rhea" id="RHEA-COMP:10460"/>
        <dbReference type="Rhea" id="RHEA-COMP:10461"/>
        <dbReference type="Rhea" id="RHEA-COMP:14737"/>
        <dbReference type="Rhea" id="RHEA-COMP:14739"/>
        <dbReference type="ChEBI" id="CHEBI:13193"/>
        <dbReference type="ChEBI" id="CHEBI:15378"/>
        <dbReference type="ChEBI" id="CHEBI:17319"/>
        <dbReference type="ChEBI" id="CHEBI:17499"/>
        <dbReference type="ChEBI" id="CHEBI:29917"/>
        <dbReference type="ChEBI" id="CHEBI:29961"/>
        <dbReference type="ChEBI" id="CHEBI:57844"/>
        <dbReference type="ChEBI" id="CHEBI:57856"/>
        <dbReference type="ChEBI" id="CHEBI:59789"/>
        <dbReference type="ChEBI" id="CHEBI:64428"/>
        <dbReference type="ChEBI" id="CHEBI:73599"/>
        <dbReference type="EC" id="2.8.4.4"/>
    </reaction>
</comment>
<dbReference type="SFLD" id="SFLDG01082">
    <property type="entry name" value="B12-binding_domain_containing"/>
    <property type="match status" value="1"/>
</dbReference>
<proteinExistence type="inferred from homology"/>
<dbReference type="GO" id="GO:0046872">
    <property type="term" value="F:metal ion binding"/>
    <property type="evidence" value="ECO:0007669"/>
    <property type="project" value="UniProtKB-KW"/>
</dbReference>
<dbReference type="InterPro" id="IPR038135">
    <property type="entry name" value="Methylthiotransferase_N_sf"/>
</dbReference>
<keyword evidence="2 8" id="KW-0963">Cytoplasm</keyword>
<dbReference type="GO" id="GO:0005840">
    <property type="term" value="C:ribosome"/>
    <property type="evidence" value="ECO:0007669"/>
    <property type="project" value="UniProtKB-KW"/>
</dbReference>
<feature type="binding site" evidence="8">
    <location>
        <position position="13"/>
    </location>
    <ligand>
        <name>[4Fe-4S] cluster</name>
        <dbReference type="ChEBI" id="CHEBI:49883"/>
        <label>1</label>
    </ligand>
</feature>
<keyword evidence="11" id="KW-0689">Ribosomal protein</keyword>
<dbReference type="STRING" id="43775.SAMN04489760_102108"/>
<feature type="binding site" evidence="8">
    <location>
        <position position="162"/>
    </location>
    <ligand>
        <name>[4Fe-4S] cluster</name>
        <dbReference type="ChEBI" id="CHEBI:49883"/>
        <label>2</label>
        <note>4Fe-4S-S-AdoMet</note>
    </ligand>
</feature>
<dbReference type="EC" id="2.8.4.4" evidence="8"/>
<dbReference type="SMART" id="SM00729">
    <property type="entry name" value="Elp3"/>
    <property type="match status" value="1"/>
</dbReference>
<dbReference type="InterPro" id="IPR006638">
    <property type="entry name" value="Elp3/MiaA/NifB-like_rSAM"/>
</dbReference>
<dbReference type="InterPro" id="IPR005840">
    <property type="entry name" value="Ribosomal_uS12_MeSTrfase_RimO"/>
</dbReference>
<dbReference type="Gene3D" id="2.40.50.140">
    <property type="entry name" value="Nucleic acid-binding proteins"/>
    <property type="match status" value="1"/>
</dbReference>
<dbReference type="SFLD" id="SFLDF00274">
    <property type="entry name" value="ribosomal_protein_S12_methylth"/>
    <property type="match status" value="1"/>
</dbReference>
<dbReference type="Gene3D" id="3.40.50.12160">
    <property type="entry name" value="Methylthiotransferase, N-terminal domain"/>
    <property type="match status" value="1"/>
</dbReference>
<feature type="binding site" evidence="8">
    <location>
        <position position="83"/>
    </location>
    <ligand>
        <name>[4Fe-4S] cluster</name>
        <dbReference type="ChEBI" id="CHEBI:49883"/>
        <label>1</label>
    </ligand>
</feature>
<dbReference type="EMBL" id="FOBS01000002">
    <property type="protein sequence ID" value="SEM00528.1"/>
    <property type="molecule type" value="Genomic_DNA"/>
</dbReference>
<dbReference type="InterPro" id="IPR013848">
    <property type="entry name" value="Methylthiotransferase_N"/>
</dbReference>
<dbReference type="PANTHER" id="PTHR43837:SF1">
    <property type="entry name" value="RIBOSOMAL PROTEIN US12 METHYLTHIOTRANSFERASE RIMO"/>
    <property type="match status" value="1"/>
</dbReference>
<dbReference type="HAMAP" id="MF_01865">
    <property type="entry name" value="MTTase_RimO"/>
    <property type="match status" value="1"/>
</dbReference>
<dbReference type="GO" id="GO:0035599">
    <property type="term" value="F:aspartic acid methylthiotransferase activity"/>
    <property type="evidence" value="ECO:0007669"/>
    <property type="project" value="TreeGrafter"/>
</dbReference>
<keyword evidence="6 8" id="KW-0408">Iron</keyword>
<dbReference type="PANTHER" id="PTHR43837">
    <property type="entry name" value="RIBOSOMAL PROTEIN S12 METHYLTHIOTRANSFERASE RIMO"/>
    <property type="match status" value="1"/>
</dbReference>
<dbReference type="SFLD" id="SFLDG01061">
    <property type="entry name" value="methylthiotransferase"/>
    <property type="match status" value="1"/>
</dbReference>
<dbReference type="SFLD" id="SFLDS00029">
    <property type="entry name" value="Radical_SAM"/>
    <property type="match status" value="1"/>
</dbReference>
<dbReference type="SUPFAM" id="SSF102114">
    <property type="entry name" value="Radical SAM enzymes"/>
    <property type="match status" value="1"/>
</dbReference>
<dbReference type="InterPro" id="IPR058240">
    <property type="entry name" value="rSAM_sf"/>
</dbReference>
<dbReference type="Pfam" id="PF18693">
    <property type="entry name" value="TRAM_2"/>
    <property type="match status" value="1"/>
</dbReference>
<feature type="domain" description="MTTase N-terminal" evidence="9">
    <location>
        <begin position="4"/>
        <end position="120"/>
    </location>
</feature>
<gene>
    <name evidence="8" type="primary">rimO</name>
    <name evidence="11" type="ORF">SAMN04489760_102108</name>
</gene>
<accession>A0A1H7UV58</accession>
<evidence type="ECO:0000256" key="8">
    <source>
        <dbReference type="HAMAP-Rule" id="MF_01865"/>
    </source>
</evidence>
<sequence length="454" mass="50499">MRESTVHVVSLGCPKNLVDSEVMAALLVQAGCRIVSTPEEAEILLLNTCAFILPAREESIDEIFRLAELKKEGKCRYLIVAGCLSQRYGAELAAEIPEVDLFLGISEVPNIADHLRKLREGEPGVTADRSVVTPPLFLMDAGHPRLLSAPTFSAYLKIADGCSNRCTYCSIPKIRGKGRSRPVDDLLREAEDLAERGVRELILIAQDTTAYGRDLPGKPTLALLLRKLAELDDLAWIRILYTYPTGLTDELFEVIAAHDRICSYLDVPIQHIDDDILKAMKRQGDGPLILRKLERARATLPDLALRTSLIVGFPGETTAKFNRLLDFVQETRFDHLGVFPFSPEEGTPAEKLPRQVSDRTKKARRNLLMEEQAVISHEINQTLIDSRQEVLIEGLSQTLDYPLIGRCRRQAPDIDGITYVKSGDQPLPPGTLVPCRIVAADDYDLFAEPIQTLD</sequence>
<dbReference type="AlphaFoldDB" id="A0A1H7UV58"/>
<dbReference type="PROSITE" id="PS51918">
    <property type="entry name" value="RADICAL_SAM"/>
    <property type="match status" value="1"/>
</dbReference>
<evidence type="ECO:0000313" key="11">
    <source>
        <dbReference type="EMBL" id="SEM00528.1"/>
    </source>
</evidence>
<keyword evidence="11" id="KW-0687">Ribonucleoprotein</keyword>
<organism evidence="11 12">
    <name type="scientific">Syntrophus gentianae</name>
    <dbReference type="NCBI Taxonomy" id="43775"/>
    <lineage>
        <taxon>Bacteria</taxon>
        <taxon>Pseudomonadati</taxon>
        <taxon>Thermodesulfobacteriota</taxon>
        <taxon>Syntrophia</taxon>
        <taxon>Syntrophales</taxon>
        <taxon>Syntrophaceae</taxon>
        <taxon>Syntrophus</taxon>
    </lineage>
</organism>
<evidence type="ECO:0000256" key="2">
    <source>
        <dbReference type="ARBA" id="ARBA00022490"/>
    </source>
</evidence>
<dbReference type="InterPro" id="IPR002792">
    <property type="entry name" value="TRAM_dom"/>
</dbReference>
<dbReference type="GO" id="GO:0005829">
    <property type="term" value="C:cytosol"/>
    <property type="evidence" value="ECO:0007669"/>
    <property type="project" value="TreeGrafter"/>
</dbReference>
<comment type="similarity">
    <text evidence="8">Belongs to the methylthiotransferase family. RimO subfamily.</text>
</comment>
<dbReference type="FunFam" id="3.80.30.20:FF:000001">
    <property type="entry name" value="tRNA-2-methylthio-N(6)-dimethylallyladenosine synthase 2"/>
    <property type="match status" value="1"/>
</dbReference>
<evidence type="ECO:0000256" key="4">
    <source>
        <dbReference type="ARBA" id="ARBA00022691"/>
    </source>
</evidence>
<keyword evidence="1 8" id="KW-0004">4Fe-4S</keyword>
<comment type="subcellular location">
    <subcellularLocation>
        <location evidence="8">Cytoplasm</location>
    </subcellularLocation>
</comment>
<dbReference type="InterPro" id="IPR023404">
    <property type="entry name" value="rSAM_horseshoe"/>
</dbReference>
<dbReference type="CDD" id="cd01335">
    <property type="entry name" value="Radical_SAM"/>
    <property type="match status" value="1"/>
</dbReference>
<dbReference type="PROSITE" id="PS01278">
    <property type="entry name" value="MTTASE_RADICAL"/>
    <property type="match status" value="1"/>
</dbReference>
<dbReference type="InterPro" id="IPR012340">
    <property type="entry name" value="NA-bd_OB-fold"/>
</dbReference>
<protein>
    <recommendedName>
        <fullName evidence="8">Ribosomal protein uS12 methylthiotransferase RimO</fullName>
        <shortName evidence="8">uS12 MTTase</shortName>
        <shortName evidence="8">uS12 methylthiotransferase</shortName>
        <ecNumber evidence="8">2.8.4.4</ecNumber>
    </recommendedName>
    <alternativeName>
        <fullName evidence="8">Ribosomal protein uS12 (aspartate-C(3))-methylthiotransferase</fullName>
    </alternativeName>
    <alternativeName>
        <fullName evidence="8">Ribosome maturation factor RimO</fullName>
    </alternativeName>
</protein>
<comment type="cofactor">
    <cofactor evidence="8">
        <name>[4Fe-4S] cluster</name>
        <dbReference type="ChEBI" id="CHEBI:49883"/>
    </cofactor>
    <text evidence="8">Binds 2 [4Fe-4S] clusters. One cluster is coordinated with 3 cysteines and an exchangeable S-adenosyl-L-methionine.</text>
</comment>
<evidence type="ECO:0000256" key="3">
    <source>
        <dbReference type="ARBA" id="ARBA00022679"/>
    </source>
</evidence>
<keyword evidence="12" id="KW-1185">Reference proteome</keyword>